<dbReference type="AlphaFoldDB" id="A0A0R3PMW6"/>
<evidence type="ECO:0000313" key="3">
    <source>
        <dbReference type="WBParaSite" id="ACOC_0000630101-mRNA-1"/>
    </source>
</evidence>
<dbReference type="Proteomes" id="UP000267027">
    <property type="component" value="Unassembled WGS sequence"/>
</dbReference>
<protein>
    <submittedName>
        <fullName evidence="3">Urate_ox_N domain-containing protein</fullName>
    </submittedName>
</protein>
<proteinExistence type="predicted"/>
<gene>
    <name evidence="1" type="ORF">ACOC_LOCUS6302</name>
</gene>
<evidence type="ECO:0000313" key="1">
    <source>
        <dbReference type="EMBL" id="VDM57887.1"/>
    </source>
</evidence>
<evidence type="ECO:0000313" key="2">
    <source>
        <dbReference type="Proteomes" id="UP000267027"/>
    </source>
</evidence>
<name>A0A0R3PMW6_ANGCS</name>
<accession>A0A0R3PMW6</accession>
<reference evidence="1 2" key="2">
    <citation type="submission" date="2018-11" db="EMBL/GenBank/DDBJ databases">
        <authorList>
            <consortium name="Pathogen Informatics"/>
        </authorList>
    </citation>
    <scope>NUCLEOTIDE SEQUENCE [LARGE SCALE GENOMIC DNA]</scope>
    <source>
        <strain evidence="1 2">Costa Rica</strain>
    </source>
</reference>
<reference evidence="3" key="1">
    <citation type="submission" date="2017-02" db="UniProtKB">
        <authorList>
            <consortium name="WormBaseParasite"/>
        </authorList>
    </citation>
    <scope>IDENTIFICATION</scope>
</reference>
<keyword evidence="2" id="KW-1185">Reference proteome</keyword>
<organism evidence="3">
    <name type="scientific">Angiostrongylus costaricensis</name>
    <name type="common">Nematode worm</name>
    <dbReference type="NCBI Taxonomy" id="334426"/>
    <lineage>
        <taxon>Eukaryota</taxon>
        <taxon>Metazoa</taxon>
        <taxon>Ecdysozoa</taxon>
        <taxon>Nematoda</taxon>
        <taxon>Chromadorea</taxon>
        <taxon>Rhabditida</taxon>
        <taxon>Rhabditina</taxon>
        <taxon>Rhabditomorpha</taxon>
        <taxon>Strongyloidea</taxon>
        <taxon>Metastrongylidae</taxon>
        <taxon>Angiostrongylus</taxon>
    </lineage>
</organism>
<dbReference type="EMBL" id="UYYA01003935">
    <property type="protein sequence ID" value="VDM57887.1"/>
    <property type="molecule type" value="Genomic_DNA"/>
</dbReference>
<sequence>MMALQKWVAFYEGEKPKLIGYWLLGCAHVVGMFANSMENVYTSTIPGEYTRNGSYGVPTWAQRPSYLEVLPTPYLPTGTVANSHRRLK</sequence>
<dbReference type="WBParaSite" id="ACOC_0000630101-mRNA-1">
    <property type="protein sequence ID" value="ACOC_0000630101-mRNA-1"/>
    <property type="gene ID" value="ACOC_0000630101"/>
</dbReference>